<feature type="compositionally biased region" description="Basic and acidic residues" evidence="1">
    <location>
        <begin position="188"/>
        <end position="209"/>
    </location>
</feature>
<organism evidence="2 3">
    <name type="scientific">Elasticomyces elasticus</name>
    <dbReference type="NCBI Taxonomy" id="574655"/>
    <lineage>
        <taxon>Eukaryota</taxon>
        <taxon>Fungi</taxon>
        <taxon>Dikarya</taxon>
        <taxon>Ascomycota</taxon>
        <taxon>Pezizomycotina</taxon>
        <taxon>Dothideomycetes</taxon>
        <taxon>Dothideomycetidae</taxon>
        <taxon>Mycosphaerellales</taxon>
        <taxon>Teratosphaeriaceae</taxon>
        <taxon>Elasticomyces</taxon>
    </lineage>
</organism>
<feature type="compositionally biased region" description="Polar residues" evidence="1">
    <location>
        <begin position="136"/>
        <end position="147"/>
    </location>
</feature>
<dbReference type="InterPro" id="IPR010756">
    <property type="entry name" value="Tls1-like"/>
</dbReference>
<feature type="region of interest" description="Disordered" evidence="1">
    <location>
        <begin position="1"/>
        <end position="84"/>
    </location>
</feature>
<protein>
    <submittedName>
        <fullName evidence="2">Uncharacterized protein</fullName>
    </submittedName>
</protein>
<evidence type="ECO:0000313" key="2">
    <source>
        <dbReference type="EMBL" id="KAK5704114.1"/>
    </source>
</evidence>
<feature type="compositionally biased region" description="Basic residues" evidence="1">
    <location>
        <begin position="57"/>
        <end position="67"/>
    </location>
</feature>
<gene>
    <name evidence="2" type="ORF">LTR97_003127</name>
</gene>
<dbReference type="Pfam" id="PF07052">
    <property type="entry name" value="Hep_59"/>
    <property type="match status" value="1"/>
</dbReference>
<accession>A0AAN8A4A6</accession>
<feature type="region of interest" description="Disordered" evidence="1">
    <location>
        <begin position="131"/>
        <end position="302"/>
    </location>
</feature>
<name>A0AAN8A4A6_9PEZI</name>
<comment type="caution">
    <text evidence="2">The sequence shown here is derived from an EMBL/GenBank/DDBJ whole genome shotgun (WGS) entry which is preliminary data.</text>
</comment>
<feature type="compositionally biased region" description="Basic and acidic residues" evidence="1">
    <location>
        <begin position="148"/>
        <end position="159"/>
    </location>
</feature>
<feature type="compositionally biased region" description="Polar residues" evidence="1">
    <location>
        <begin position="163"/>
        <end position="179"/>
    </location>
</feature>
<sequence length="302" mass="33107">MADEAEPTAEPLFRATKRRKIFRKRNDDDDVNPTTTEASAAASTNSLPDDAEPAISRLRRPVGKKHGITFSSNTTPKQELEPSEDTAMVLAQPDHEQGMVQVDRFVKPTGKAAVVDDRHMMAFVDSKMAEMRSATAAMQSESGNASTHQKDGNAVRDGDTPVANATTTDSAQQPRKNTYQRPRKRQPRPRDPKDVARESLIESIMKETTDASVPLYDRSGTDTVSRETGDADDAAAEAFKAQFMQDMEEQNRRRPNPVPFSKVAQAKGADRTAHGPKLGGSRMQRERMKAAQAAAEAAQKGK</sequence>
<dbReference type="EMBL" id="JAVRQU010000004">
    <property type="protein sequence ID" value="KAK5704114.1"/>
    <property type="molecule type" value="Genomic_DNA"/>
</dbReference>
<evidence type="ECO:0000313" key="3">
    <source>
        <dbReference type="Proteomes" id="UP001310594"/>
    </source>
</evidence>
<feature type="compositionally biased region" description="Low complexity" evidence="1">
    <location>
        <begin position="34"/>
        <end position="44"/>
    </location>
</feature>
<dbReference type="Proteomes" id="UP001310594">
    <property type="component" value="Unassembled WGS sequence"/>
</dbReference>
<feature type="compositionally biased region" description="Low complexity" evidence="1">
    <location>
        <begin position="290"/>
        <end position="302"/>
    </location>
</feature>
<dbReference type="AlphaFoldDB" id="A0AAN8A4A6"/>
<evidence type="ECO:0000256" key="1">
    <source>
        <dbReference type="SAM" id="MobiDB-lite"/>
    </source>
</evidence>
<proteinExistence type="predicted"/>
<reference evidence="2" key="1">
    <citation type="submission" date="2023-08" db="EMBL/GenBank/DDBJ databases">
        <title>Black Yeasts Isolated from many extreme environments.</title>
        <authorList>
            <person name="Coleine C."/>
            <person name="Stajich J.E."/>
            <person name="Selbmann L."/>
        </authorList>
    </citation>
    <scope>NUCLEOTIDE SEQUENCE</scope>
    <source>
        <strain evidence="2">CCFEE 5810</strain>
    </source>
</reference>